<dbReference type="PROSITE" id="PS01186">
    <property type="entry name" value="EGF_2"/>
    <property type="match status" value="1"/>
</dbReference>
<reference evidence="3" key="1">
    <citation type="submission" date="2017-02" db="UniProtKB">
        <authorList>
            <consortium name="WormBaseParasite"/>
        </authorList>
    </citation>
    <scope>IDENTIFICATION</scope>
</reference>
<dbReference type="Gene3D" id="2.10.25.10">
    <property type="entry name" value="Laminin"/>
    <property type="match status" value="1"/>
</dbReference>
<evidence type="ECO:0000256" key="1">
    <source>
        <dbReference type="PROSITE-ProRule" id="PRU00076"/>
    </source>
</evidence>
<dbReference type="PANTHER" id="PTHR47324:SF1">
    <property type="entry name" value="EGF-LIKE DOMAIN-CONTAINING PROTEIN-RELATED"/>
    <property type="match status" value="1"/>
</dbReference>
<proteinExistence type="predicted"/>
<organism evidence="3">
    <name type="scientific">Haemonchus placei</name>
    <name type="common">Barber's pole worm</name>
    <dbReference type="NCBI Taxonomy" id="6290"/>
    <lineage>
        <taxon>Eukaryota</taxon>
        <taxon>Metazoa</taxon>
        <taxon>Ecdysozoa</taxon>
        <taxon>Nematoda</taxon>
        <taxon>Chromadorea</taxon>
        <taxon>Rhabditida</taxon>
        <taxon>Rhabditina</taxon>
        <taxon>Rhabditomorpha</taxon>
        <taxon>Strongyloidea</taxon>
        <taxon>Trichostrongylidae</taxon>
        <taxon>Haemonchus</taxon>
    </lineage>
</organism>
<name>A0A0N4WK47_HAEPC</name>
<evidence type="ECO:0000313" key="3">
    <source>
        <dbReference type="WBParaSite" id="HPLM_0001143001-mRNA-1"/>
    </source>
</evidence>
<dbReference type="PROSITE" id="PS50026">
    <property type="entry name" value="EGF_3"/>
    <property type="match status" value="1"/>
</dbReference>
<sequence>LTTHLLNTLYRTQMLLSNDLPVCSNQLVYKSVSVDSSIQMLVIVATGRNISLVLTDPDGEWAATTEQYTDGVNNIWLFNGPQVGNWLFSFRSSAATQSCSYKIYQAMYHTPGRDTQMDLFWSTSINIDSDMGLPQPLFGLQHAIVMHLTNYPVGVPPERVQASLTISTNRNGKPTQVYASNGIWRDVCNYNFYFPPFMCRRPNELFHFNFFAQDLLGFAVQRAGVMYCAEIAPPPTSLSGCQNGGVMNPTNTSCFCPPGFSGNLCEQVQCYNGGKYIGNQCSCPIGWTGTFCELPKCINKGLSPEFILNQVDMVFMVELTAQAHAQVVSLNMQFAEIIRDVQAQSRTWINRFYLVGFNSTWADIMAVSSSRDPHQVIDTLNRLAGVIPTDTGCRVQLWRGFERLLRWDIPAGSYVEIFQTSPEENGNLDFVGQLYDRLRSLFFKMNGFLSFTPTFKPDGFACNATQIIRVIPLQYQSALVYGQYSYKCKTPMKVILMQYSNL</sequence>
<dbReference type="PANTHER" id="PTHR47324">
    <property type="entry name" value="PROTEIN IRG-7-RELATED"/>
    <property type="match status" value="1"/>
</dbReference>
<evidence type="ECO:0000259" key="2">
    <source>
        <dbReference type="PROSITE" id="PS50026"/>
    </source>
</evidence>
<dbReference type="InterPro" id="IPR000742">
    <property type="entry name" value="EGF"/>
</dbReference>
<feature type="disulfide bond" evidence="1">
    <location>
        <begin position="283"/>
        <end position="292"/>
    </location>
</feature>
<accession>A0A0N4WK47</accession>
<dbReference type="WBParaSite" id="HPLM_0001143001-mRNA-1">
    <property type="protein sequence ID" value="HPLM_0001143001-mRNA-1"/>
    <property type="gene ID" value="HPLM_0001143001"/>
</dbReference>
<keyword evidence="1" id="KW-0245">EGF-like domain</keyword>
<feature type="domain" description="EGF-like" evidence="2">
    <location>
        <begin position="261"/>
        <end position="293"/>
    </location>
</feature>
<dbReference type="InterPro" id="IPR053295">
    <property type="entry name" value="Innate_immunity_reg"/>
</dbReference>
<dbReference type="AlphaFoldDB" id="A0A0N4WK47"/>
<dbReference type="CDD" id="cd00054">
    <property type="entry name" value="EGF_CA"/>
    <property type="match status" value="1"/>
</dbReference>
<dbReference type="PROSITE" id="PS00022">
    <property type="entry name" value="EGF_1"/>
    <property type="match status" value="1"/>
</dbReference>
<comment type="caution">
    <text evidence="1">Lacks conserved residue(s) required for the propagation of feature annotation.</text>
</comment>
<protein>
    <submittedName>
        <fullName evidence="3">EGF-like domain-containing protein</fullName>
    </submittedName>
</protein>
<keyword evidence="1" id="KW-1015">Disulfide bond</keyword>